<accession>A0ABS9U6Y7</accession>
<dbReference type="EMBL" id="JAKZBV010000002">
    <property type="protein sequence ID" value="MCH6472477.1"/>
    <property type="molecule type" value="Genomic_DNA"/>
</dbReference>
<dbReference type="InterPro" id="IPR000182">
    <property type="entry name" value="GNAT_dom"/>
</dbReference>
<comment type="similarity">
    <text evidence="3">Belongs to the acetyltransferase family. RimJ subfamily.</text>
</comment>
<evidence type="ECO:0000259" key="4">
    <source>
        <dbReference type="PROSITE" id="PS51186"/>
    </source>
</evidence>
<reference evidence="5 6" key="1">
    <citation type="submission" date="2022-03" db="EMBL/GenBank/DDBJ databases">
        <title>Sinomonas sp. isolated from a soil.</title>
        <authorList>
            <person name="Han J."/>
            <person name="Kim D.-U."/>
        </authorList>
    </citation>
    <scope>NUCLEOTIDE SEQUENCE [LARGE SCALE GENOMIC DNA]</scope>
    <source>
        <strain evidence="5 6">5-5</strain>
    </source>
</reference>
<dbReference type="Proteomes" id="UP001202922">
    <property type="component" value="Unassembled WGS sequence"/>
</dbReference>
<gene>
    <name evidence="5" type="ORF">L0M17_21345</name>
</gene>
<feature type="domain" description="N-acetyltransferase" evidence="4">
    <location>
        <begin position="11"/>
        <end position="178"/>
    </location>
</feature>
<dbReference type="InterPro" id="IPR016181">
    <property type="entry name" value="Acyl_CoA_acyltransferase"/>
</dbReference>
<name>A0ABS9U6Y7_9MICC</name>
<dbReference type="RefSeq" id="WP_241056651.1">
    <property type="nucleotide sequence ID" value="NZ_JAKZBV010000002.1"/>
</dbReference>
<evidence type="ECO:0000256" key="1">
    <source>
        <dbReference type="ARBA" id="ARBA00022679"/>
    </source>
</evidence>
<dbReference type="GO" id="GO:0016746">
    <property type="term" value="F:acyltransferase activity"/>
    <property type="evidence" value="ECO:0007669"/>
    <property type="project" value="UniProtKB-KW"/>
</dbReference>
<dbReference type="SUPFAM" id="SSF55729">
    <property type="entry name" value="Acyl-CoA N-acyltransferases (Nat)"/>
    <property type="match status" value="1"/>
</dbReference>
<keyword evidence="6" id="KW-1185">Reference proteome</keyword>
<protein>
    <submittedName>
        <fullName evidence="5">GNAT family N-acetyltransferase</fullName>
        <ecNumber evidence="5">2.3.1.-</ecNumber>
    </submittedName>
</protein>
<dbReference type="PROSITE" id="PS51186">
    <property type="entry name" value="GNAT"/>
    <property type="match status" value="1"/>
</dbReference>
<evidence type="ECO:0000256" key="2">
    <source>
        <dbReference type="ARBA" id="ARBA00023315"/>
    </source>
</evidence>
<dbReference type="EC" id="2.3.1.-" evidence="5"/>
<organism evidence="5 6">
    <name type="scientific">Sinomonas terrae</name>
    <dbReference type="NCBI Taxonomy" id="2908838"/>
    <lineage>
        <taxon>Bacteria</taxon>
        <taxon>Bacillati</taxon>
        <taxon>Actinomycetota</taxon>
        <taxon>Actinomycetes</taxon>
        <taxon>Micrococcales</taxon>
        <taxon>Micrococcaceae</taxon>
        <taxon>Sinomonas</taxon>
    </lineage>
</organism>
<dbReference type="PANTHER" id="PTHR43792">
    <property type="entry name" value="GNAT FAMILY, PUTATIVE (AFU_ORTHOLOGUE AFUA_3G00765)-RELATED-RELATED"/>
    <property type="match status" value="1"/>
</dbReference>
<dbReference type="Pfam" id="PF13302">
    <property type="entry name" value="Acetyltransf_3"/>
    <property type="match status" value="1"/>
</dbReference>
<keyword evidence="2 5" id="KW-0012">Acyltransferase</keyword>
<dbReference type="Gene3D" id="3.40.630.30">
    <property type="match status" value="1"/>
</dbReference>
<sequence>MEAERTLASGVVLRLLSPEDAGLLAKAYAENREYLAPWEPARPEEWYTEEGQVQAVAHALGELMRRTELPLVLVEDGSIIGGATLSSIVRGAFQNAHLGYWIAERAQGQGIMTQTVGVLVEIARDGLGLHRIEAATLPRNAASQRVLEKNGFEFYGLARSYLQIAGSWQDHRMYQRIL</sequence>
<comment type="caution">
    <text evidence="5">The sequence shown here is derived from an EMBL/GenBank/DDBJ whole genome shotgun (WGS) entry which is preliminary data.</text>
</comment>
<keyword evidence="1 5" id="KW-0808">Transferase</keyword>
<dbReference type="InterPro" id="IPR051531">
    <property type="entry name" value="N-acetyltransferase"/>
</dbReference>
<evidence type="ECO:0000313" key="5">
    <source>
        <dbReference type="EMBL" id="MCH6472477.1"/>
    </source>
</evidence>
<proteinExistence type="inferred from homology"/>
<dbReference type="PANTHER" id="PTHR43792:SF8">
    <property type="entry name" value="[RIBOSOMAL PROTEIN US5]-ALANINE N-ACETYLTRANSFERASE"/>
    <property type="match status" value="1"/>
</dbReference>
<evidence type="ECO:0000313" key="6">
    <source>
        <dbReference type="Proteomes" id="UP001202922"/>
    </source>
</evidence>
<evidence type="ECO:0000256" key="3">
    <source>
        <dbReference type="ARBA" id="ARBA00038502"/>
    </source>
</evidence>